<dbReference type="AlphaFoldDB" id="A0A923I413"/>
<evidence type="ECO:0000313" key="5">
    <source>
        <dbReference type="EMBL" id="MBC3936132.1"/>
    </source>
</evidence>
<evidence type="ECO:0000259" key="3">
    <source>
        <dbReference type="PROSITE" id="PS50894"/>
    </source>
</evidence>
<protein>
    <submittedName>
        <fullName evidence="5">HD domain-containing protein</fullName>
    </submittedName>
</protein>
<feature type="domain" description="HD-GYP" evidence="4">
    <location>
        <begin position="172"/>
        <end position="369"/>
    </location>
</feature>
<dbReference type="Proteomes" id="UP000612361">
    <property type="component" value="Unassembled WGS sequence"/>
</dbReference>
<dbReference type="GO" id="GO:0000160">
    <property type="term" value="P:phosphorelay signal transduction system"/>
    <property type="evidence" value="ECO:0007669"/>
    <property type="project" value="UniProtKB-KW"/>
</dbReference>
<dbReference type="PROSITE" id="PS51832">
    <property type="entry name" value="HD_GYP"/>
    <property type="match status" value="1"/>
</dbReference>
<proteinExistence type="predicted"/>
<dbReference type="Gene3D" id="1.20.120.160">
    <property type="entry name" value="HPT domain"/>
    <property type="match status" value="1"/>
</dbReference>
<dbReference type="InterPro" id="IPR006675">
    <property type="entry name" value="HDIG_dom"/>
</dbReference>
<gene>
    <name evidence="5" type="ORF">H8K47_12225</name>
</gene>
<evidence type="ECO:0000256" key="1">
    <source>
        <dbReference type="ARBA" id="ARBA00023012"/>
    </source>
</evidence>
<feature type="domain" description="HPt" evidence="3">
    <location>
        <begin position="15"/>
        <end position="118"/>
    </location>
</feature>
<dbReference type="NCBIfam" id="TIGR00277">
    <property type="entry name" value="HDIG"/>
    <property type="match status" value="1"/>
</dbReference>
<dbReference type="CDD" id="cd00077">
    <property type="entry name" value="HDc"/>
    <property type="match status" value="1"/>
</dbReference>
<dbReference type="PROSITE" id="PS50894">
    <property type="entry name" value="HPT"/>
    <property type="match status" value="1"/>
</dbReference>
<dbReference type="GO" id="GO:0004672">
    <property type="term" value="F:protein kinase activity"/>
    <property type="evidence" value="ECO:0007669"/>
    <property type="project" value="UniProtKB-ARBA"/>
</dbReference>
<organism evidence="5 6">
    <name type="scientific">Undibacterium rugosum</name>
    <dbReference type="NCBI Taxonomy" id="2762291"/>
    <lineage>
        <taxon>Bacteria</taxon>
        <taxon>Pseudomonadati</taxon>
        <taxon>Pseudomonadota</taxon>
        <taxon>Betaproteobacteria</taxon>
        <taxon>Burkholderiales</taxon>
        <taxon>Oxalobacteraceae</taxon>
        <taxon>Undibacterium</taxon>
    </lineage>
</organism>
<accession>A0A923I413</accession>
<name>A0A923I413_9BURK</name>
<dbReference type="PANTHER" id="PTHR43155">
    <property type="entry name" value="CYCLIC DI-GMP PHOSPHODIESTERASE PA4108-RELATED"/>
    <property type="match status" value="1"/>
</dbReference>
<evidence type="ECO:0000259" key="4">
    <source>
        <dbReference type="PROSITE" id="PS51832"/>
    </source>
</evidence>
<evidence type="ECO:0000256" key="2">
    <source>
        <dbReference type="PROSITE-ProRule" id="PRU00110"/>
    </source>
</evidence>
<dbReference type="SUPFAM" id="SSF109604">
    <property type="entry name" value="HD-domain/PDEase-like"/>
    <property type="match status" value="1"/>
</dbReference>
<dbReference type="CDD" id="cd00088">
    <property type="entry name" value="HPT"/>
    <property type="match status" value="1"/>
</dbReference>
<dbReference type="SMART" id="SM00073">
    <property type="entry name" value="HPT"/>
    <property type="match status" value="1"/>
</dbReference>
<dbReference type="Pfam" id="PF01627">
    <property type="entry name" value="Hpt"/>
    <property type="match status" value="1"/>
</dbReference>
<dbReference type="Gene3D" id="1.10.3210.10">
    <property type="entry name" value="Hypothetical protein af1432"/>
    <property type="match status" value="1"/>
</dbReference>
<dbReference type="InterPro" id="IPR036641">
    <property type="entry name" value="HPT_dom_sf"/>
</dbReference>
<reference evidence="5" key="1">
    <citation type="submission" date="2020-08" db="EMBL/GenBank/DDBJ databases">
        <title>Novel species isolated from subtropical streams in China.</title>
        <authorList>
            <person name="Lu H."/>
        </authorList>
    </citation>
    <scope>NUCLEOTIDE SEQUENCE</scope>
    <source>
        <strain evidence="5">CY7W</strain>
    </source>
</reference>
<dbReference type="GO" id="GO:0008081">
    <property type="term" value="F:phosphoric diester hydrolase activity"/>
    <property type="evidence" value="ECO:0007669"/>
    <property type="project" value="UniProtKB-ARBA"/>
</dbReference>
<keyword evidence="1" id="KW-0902">Two-component regulatory system</keyword>
<dbReference type="RefSeq" id="WP_186881694.1">
    <property type="nucleotide sequence ID" value="NZ_JACOGG010000012.1"/>
</dbReference>
<comment type="caution">
    <text evidence="5">The sequence shown here is derived from an EMBL/GenBank/DDBJ whole genome shotgun (WGS) entry which is preliminary data.</text>
</comment>
<dbReference type="InterPro" id="IPR003607">
    <property type="entry name" value="HD/PDEase_dom"/>
</dbReference>
<feature type="modified residue" description="Phosphohistidine" evidence="2">
    <location>
        <position position="61"/>
    </location>
</feature>
<dbReference type="PANTHER" id="PTHR43155:SF2">
    <property type="entry name" value="CYCLIC DI-GMP PHOSPHODIESTERASE PA4108"/>
    <property type="match status" value="1"/>
</dbReference>
<dbReference type="EMBL" id="JACOGG010000012">
    <property type="protein sequence ID" value="MBC3936132.1"/>
    <property type="molecule type" value="Genomic_DNA"/>
</dbReference>
<evidence type="ECO:0000313" key="6">
    <source>
        <dbReference type="Proteomes" id="UP000612361"/>
    </source>
</evidence>
<keyword evidence="6" id="KW-1185">Reference proteome</keyword>
<dbReference type="InterPro" id="IPR037522">
    <property type="entry name" value="HD_GYP_dom"/>
</dbReference>
<keyword evidence="2" id="KW-0597">Phosphoprotein</keyword>
<dbReference type="SUPFAM" id="SSF47226">
    <property type="entry name" value="Histidine-containing phosphotransfer domain, HPT domain"/>
    <property type="match status" value="1"/>
</dbReference>
<dbReference type="Pfam" id="PF13487">
    <property type="entry name" value="HD_5"/>
    <property type="match status" value="1"/>
</dbReference>
<sequence>MNTTVQSNFFTCPEFLKMERTIIDDFVDCTRECCIEVDSCVKALNRHGGSEYIHRMFRSMHSLKGNCQMVGLAPFNALMHRIEEIFSVLRAHPEQYFPELGEFLLLATDEIEQLLTELINEGVGDELRRSRLAAVCDELQQRCASGLRSEYFRDALIALGGRGTSKAESAKTERTAPALPADLVLMQQWAECIDHLSIFRKNRSTQTVQLANALNQAVGTIVDPEQLQAAALMHDIGMAFIPHSIFNKEGHLSREEQRIIQDHVQIGYQMLQRFSGWDEAAKMVLDHHESYDGTGYPGRLSGEQIHPGGRMLAIIDTFCSITTERSDRSYKKSLLSAISEINANVEVQFDAQLVNAFNDVVRGLIMKQN</sequence>
<dbReference type="InterPro" id="IPR008207">
    <property type="entry name" value="Sig_transdc_His_kin_Hpt_dom"/>
</dbReference>